<sequence length="141" mass="15608">MIAEQAAAARRLGKQQRREEENGVHQPTIGHLKRSRARARARAAIGDRPPEEKDSMAYYTFLVSDNILVSLAVIVFKTNVKTSIDPQSQTYSPTTTSGTDEFLVGSGLISSAVFLLSSLALAFLLRWFSVRIKSLDLLEIQ</sequence>
<comment type="caution">
    <text evidence="1">The sequence shown here is derived from an EMBL/GenBank/DDBJ whole genome shotgun (WGS) entry which is preliminary data.</text>
</comment>
<reference evidence="2" key="1">
    <citation type="journal article" date="2022" name="Mol. Ecol. Resour.">
        <title>The genomes of chicory, endive, great burdock and yacon provide insights into Asteraceae palaeo-polyploidization history and plant inulin production.</title>
        <authorList>
            <person name="Fan W."/>
            <person name="Wang S."/>
            <person name="Wang H."/>
            <person name="Wang A."/>
            <person name="Jiang F."/>
            <person name="Liu H."/>
            <person name="Zhao H."/>
            <person name="Xu D."/>
            <person name="Zhang Y."/>
        </authorList>
    </citation>
    <scope>NUCLEOTIDE SEQUENCE [LARGE SCALE GENOMIC DNA]</scope>
    <source>
        <strain evidence="2">cv. Punajuju</strain>
    </source>
</reference>
<dbReference type="Proteomes" id="UP001055811">
    <property type="component" value="Linkage Group LG08"/>
</dbReference>
<organism evidence="1 2">
    <name type="scientific">Cichorium intybus</name>
    <name type="common">Chicory</name>
    <dbReference type="NCBI Taxonomy" id="13427"/>
    <lineage>
        <taxon>Eukaryota</taxon>
        <taxon>Viridiplantae</taxon>
        <taxon>Streptophyta</taxon>
        <taxon>Embryophyta</taxon>
        <taxon>Tracheophyta</taxon>
        <taxon>Spermatophyta</taxon>
        <taxon>Magnoliopsida</taxon>
        <taxon>eudicotyledons</taxon>
        <taxon>Gunneridae</taxon>
        <taxon>Pentapetalae</taxon>
        <taxon>asterids</taxon>
        <taxon>campanulids</taxon>
        <taxon>Asterales</taxon>
        <taxon>Asteraceae</taxon>
        <taxon>Cichorioideae</taxon>
        <taxon>Cichorieae</taxon>
        <taxon>Cichoriinae</taxon>
        <taxon>Cichorium</taxon>
    </lineage>
</organism>
<reference evidence="1 2" key="2">
    <citation type="journal article" date="2022" name="Mol. Ecol. Resour.">
        <title>The genomes of chicory, endive, great burdock and yacon provide insights into Asteraceae paleo-polyploidization history and plant inulin production.</title>
        <authorList>
            <person name="Fan W."/>
            <person name="Wang S."/>
            <person name="Wang H."/>
            <person name="Wang A."/>
            <person name="Jiang F."/>
            <person name="Liu H."/>
            <person name="Zhao H."/>
            <person name="Xu D."/>
            <person name="Zhang Y."/>
        </authorList>
    </citation>
    <scope>NUCLEOTIDE SEQUENCE [LARGE SCALE GENOMIC DNA]</scope>
    <source>
        <strain evidence="2">cv. Punajuju</strain>
        <tissue evidence="1">Leaves</tissue>
    </source>
</reference>
<proteinExistence type="predicted"/>
<protein>
    <submittedName>
        <fullName evidence="1">Uncharacterized protein</fullName>
    </submittedName>
</protein>
<gene>
    <name evidence="1" type="ORF">L2E82_45926</name>
</gene>
<dbReference type="EMBL" id="CM042016">
    <property type="protein sequence ID" value="KAI3701275.1"/>
    <property type="molecule type" value="Genomic_DNA"/>
</dbReference>
<evidence type="ECO:0000313" key="2">
    <source>
        <dbReference type="Proteomes" id="UP001055811"/>
    </source>
</evidence>
<keyword evidence="2" id="KW-1185">Reference proteome</keyword>
<accession>A0ACB8ZYQ6</accession>
<evidence type="ECO:0000313" key="1">
    <source>
        <dbReference type="EMBL" id="KAI3701275.1"/>
    </source>
</evidence>
<name>A0ACB8ZYQ6_CICIN</name>